<dbReference type="SMART" id="SM00491">
    <property type="entry name" value="HELICc2"/>
    <property type="match status" value="1"/>
</dbReference>
<evidence type="ECO:0000256" key="5">
    <source>
        <dbReference type="ARBA" id="ARBA00038058"/>
    </source>
</evidence>
<dbReference type="InterPro" id="IPR027417">
    <property type="entry name" value="P-loop_NTPase"/>
</dbReference>
<dbReference type="InterPro" id="IPR011545">
    <property type="entry name" value="DEAD/DEAH_box_helicase_dom"/>
</dbReference>
<dbReference type="Pfam" id="PF13307">
    <property type="entry name" value="Helicase_C_2"/>
    <property type="match status" value="1"/>
</dbReference>
<dbReference type="GO" id="GO:0006281">
    <property type="term" value="P:DNA repair"/>
    <property type="evidence" value="ECO:0007669"/>
    <property type="project" value="TreeGrafter"/>
</dbReference>
<comment type="cofactor">
    <cofactor evidence="1">
        <name>[4Fe-4S] cluster</name>
        <dbReference type="ChEBI" id="CHEBI:49883"/>
    </cofactor>
</comment>
<reference evidence="9 10" key="1">
    <citation type="submission" date="2013-03" db="EMBL/GenBank/DDBJ databases">
        <title>Salinisphaera hydrothermalis C41B8 Genome Sequencing.</title>
        <authorList>
            <person name="Li C."/>
            <person name="Lai Q."/>
            <person name="Shao Z."/>
        </authorList>
    </citation>
    <scope>NUCLEOTIDE SEQUENCE [LARGE SCALE GENOMIC DNA]</scope>
    <source>
        <strain evidence="9 10">C41B8</strain>
    </source>
</reference>
<dbReference type="SUPFAM" id="SSF52540">
    <property type="entry name" value="P-loop containing nucleoside triphosphate hydrolases"/>
    <property type="match status" value="2"/>
</dbReference>
<dbReference type="EC" id="5.6.2.3" evidence="6"/>
<dbReference type="RefSeq" id="WP_037333429.1">
    <property type="nucleotide sequence ID" value="NZ_APNK01000002.1"/>
</dbReference>
<dbReference type="SMART" id="SM00487">
    <property type="entry name" value="DEXDc"/>
    <property type="match status" value="1"/>
</dbReference>
<dbReference type="InterPro" id="IPR014001">
    <property type="entry name" value="Helicase_ATP-bd"/>
</dbReference>
<dbReference type="eggNOG" id="COG1199">
    <property type="taxonomic scope" value="Bacteria"/>
</dbReference>
<dbReference type="PATRIC" id="fig|1304275.5.peg.449"/>
<organism evidence="9 10">
    <name type="scientific">Salinisphaera hydrothermalis (strain C41B8)</name>
    <dbReference type="NCBI Taxonomy" id="1304275"/>
    <lineage>
        <taxon>Bacteria</taxon>
        <taxon>Pseudomonadati</taxon>
        <taxon>Pseudomonadota</taxon>
        <taxon>Gammaproteobacteria</taxon>
        <taxon>Salinisphaerales</taxon>
        <taxon>Salinisphaeraceae</taxon>
        <taxon>Salinisphaera</taxon>
    </lineage>
</organism>
<sequence>MTAAAGAALFEDDAALAAALPGYRPRAGQAEMATAVARAMDAGGRLVVEAGTGTGKTLAYLLPALASRRKVIVSTATRYLQTQLAEKDVPLAQTVLGRSVHTAVLKGRSNYLCLHRLDLAETSGDLYLAPRLRKVREWAGRTRTGDIGEFGDPSDGDALWPRITSTTDNCLGTDCPLYDQCWVLHARREAQAADLVIANHYLLFADMTVREAGFGEVLPGADAIVLDEAHKLPDIAGRFFGQAVSSRQLRDLVRDGRAEIEALGGDMPDLADSFNTLGECEGGFTEALGQGALTEGWREIASPERVAARDALLEAIHTLESTLEPATERSEGLKSIARRAEDLRTRLATVVAEDGERVSWIERRGSSWIWHSTPLDVATPFARAVESTPSAWIFTSATLSVKDELGYFCSRLGLADVETRILPSPFDYEQNALLYSPQRMPAPSAPNFDDAAVEEIVALINAAEGGAFVLCTSYRAVRRYGEALVNAGFDPLVQGQAPRASLLADFRADSNAILVATSSFWEGVDVRGHGLRLVIIDKLPFASPADPVLAARFEAMKAEGQNPFMDYQLPQAVIMLKQGVGRLIRDAEDRGVLAICDPRLFTARYGSVIRASLPPMAITRNRSAACAFVDELAPSTIETSRS</sequence>
<dbReference type="PANTHER" id="PTHR11472">
    <property type="entry name" value="DNA REPAIR DEAD HELICASE RAD3/XP-D SUBFAMILY MEMBER"/>
    <property type="match status" value="1"/>
</dbReference>
<dbReference type="InterPro" id="IPR006555">
    <property type="entry name" value="ATP-dep_Helicase_C"/>
</dbReference>
<evidence type="ECO:0000256" key="3">
    <source>
        <dbReference type="ARBA" id="ARBA00022801"/>
    </source>
</evidence>
<evidence type="ECO:0000259" key="8">
    <source>
        <dbReference type="PROSITE" id="PS51193"/>
    </source>
</evidence>
<evidence type="ECO:0000256" key="7">
    <source>
        <dbReference type="ARBA" id="ARBA00048954"/>
    </source>
</evidence>
<keyword evidence="4" id="KW-0067">ATP-binding</keyword>
<accession>A0A084IQC2</accession>
<evidence type="ECO:0000313" key="9">
    <source>
        <dbReference type="EMBL" id="KEZ78906.1"/>
    </source>
</evidence>
<protein>
    <recommendedName>
        <fullName evidence="6">DNA 5'-3' helicase</fullName>
        <ecNumber evidence="6">5.6.2.3</ecNumber>
    </recommendedName>
</protein>
<gene>
    <name evidence="9" type="ORF">C41B8_02212</name>
</gene>
<proteinExistence type="inferred from homology"/>
<dbReference type="EMBL" id="APNK01000002">
    <property type="protein sequence ID" value="KEZ78906.1"/>
    <property type="molecule type" value="Genomic_DNA"/>
</dbReference>
<evidence type="ECO:0000313" key="10">
    <source>
        <dbReference type="Proteomes" id="UP000028302"/>
    </source>
</evidence>
<evidence type="ECO:0000256" key="4">
    <source>
        <dbReference type="ARBA" id="ARBA00022840"/>
    </source>
</evidence>
<dbReference type="Gene3D" id="3.40.50.300">
    <property type="entry name" value="P-loop containing nucleotide triphosphate hydrolases"/>
    <property type="match status" value="2"/>
</dbReference>
<comment type="similarity">
    <text evidence="5">Belongs to the helicase family. DinG subfamily.</text>
</comment>
<dbReference type="PROSITE" id="PS51193">
    <property type="entry name" value="HELICASE_ATP_BIND_2"/>
    <property type="match status" value="1"/>
</dbReference>
<dbReference type="GO" id="GO:0043139">
    <property type="term" value="F:5'-3' DNA helicase activity"/>
    <property type="evidence" value="ECO:0007669"/>
    <property type="project" value="UniProtKB-EC"/>
</dbReference>
<dbReference type="GO" id="GO:0003676">
    <property type="term" value="F:nucleic acid binding"/>
    <property type="evidence" value="ECO:0007669"/>
    <property type="project" value="InterPro"/>
</dbReference>
<comment type="catalytic activity">
    <reaction evidence="7">
        <text>ATP + H2O = ADP + phosphate + H(+)</text>
        <dbReference type="Rhea" id="RHEA:13065"/>
        <dbReference type="ChEBI" id="CHEBI:15377"/>
        <dbReference type="ChEBI" id="CHEBI:15378"/>
        <dbReference type="ChEBI" id="CHEBI:30616"/>
        <dbReference type="ChEBI" id="CHEBI:43474"/>
        <dbReference type="ChEBI" id="CHEBI:456216"/>
        <dbReference type="EC" id="5.6.2.3"/>
    </reaction>
</comment>
<keyword evidence="2" id="KW-0547">Nucleotide-binding</keyword>
<keyword evidence="10" id="KW-1185">Reference proteome</keyword>
<dbReference type="AlphaFoldDB" id="A0A084IQC2"/>
<comment type="caution">
    <text evidence="9">The sequence shown here is derived from an EMBL/GenBank/DDBJ whole genome shotgun (WGS) entry which is preliminary data.</text>
</comment>
<keyword evidence="3" id="KW-0378">Hydrolase</keyword>
<dbReference type="InterPro" id="IPR014013">
    <property type="entry name" value="Helic_SF1/SF2_ATP-bd_DinG/Rad3"/>
</dbReference>
<dbReference type="OrthoDB" id="9805194at2"/>
<evidence type="ECO:0000256" key="2">
    <source>
        <dbReference type="ARBA" id="ARBA00022741"/>
    </source>
</evidence>
<dbReference type="STRING" id="1304275.C41B8_02212"/>
<feature type="domain" description="Helicase ATP-binding" evidence="8">
    <location>
        <begin position="15"/>
        <end position="292"/>
    </location>
</feature>
<dbReference type="GO" id="GO:0016818">
    <property type="term" value="F:hydrolase activity, acting on acid anhydrides, in phosphorus-containing anhydrides"/>
    <property type="evidence" value="ECO:0007669"/>
    <property type="project" value="InterPro"/>
</dbReference>
<dbReference type="GO" id="GO:0005524">
    <property type="term" value="F:ATP binding"/>
    <property type="evidence" value="ECO:0007669"/>
    <property type="project" value="UniProtKB-KW"/>
</dbReference>
<dbReference type="InterPro" id="IPR045028">
    <property type="entry name" value="DinG/Rad3-like"/>
</dbReference>
<dbReference type="Pfam" id="PF00270">
    <property type="entry name" value="DEAD"/>
    <property type="match status" value="1"/>
</dbReference>
<dbReference type="Proteomes" id="UP000028302">
    <property type="component" value="Unassembled WGS sequence"/>
</dbReference>
<keyword evidence="9" id="KW-0347">Helicase</keyword>
<evidence type="ECO:0000256" key="1">
    <source>
        <dbReference type="ARBA" id="ARBA00001966"/>
    </source>
</evidence>
<dbReference type="PANTHER" id="PTHR11472:SF34">
    <property type="entry name" value="REGULATOR OF TELOMERE ELONGATION HELICASE 1"/>
    <property type="match status" value="1"/>
</dbReference>
<name>A0A084IQC2_SALHC</name>
<evidence type="ECO:0000256" key="6">
    <source>
        <dbReference type="ARBA" id="ARBA00044969"/>
    </source>
</evidence>